<accession>A0A0U3EVG1</accession>
<dbReference type="AlphaFoldDB" id="A0A0U3EVG1"/>
<evidence type="ECO:0000313" key="3">
    <source>
        <dbReference type="Proteomes" id="UP000064921"/>
    </source>
</evidence>
<dbReference type="InterPro" id="IPR007948">
    <property type="entry name" value="DUF736"/>
</dbReference>
<dbReference type="KEGG" id="pphr:APZ00_17000"/>
<dbReference type="Pfam" id="PF05284">
    <property type="entry name" value="DUF736"/>
    <property type="match status" value="1"/>
</dbReference>
<dbReference type="Proteomes" id="UP000064921">
    <property type="component" value="Chromosome"/>
</dbReference>
<dbReference type="EMBL" id="CP013068">
    <property type="protein sequence ID" value="ALV30175.1"/>
    <property type="molecule type" value="Genomic_DNA"/>
</dbReference>
<keyword evidence="3" id="KW-1185">Reference proteome</keyword>
<protein>
    <recommendedName>
        <fullName evidence="4">DUF736 domain-containing protein</fullName>
    </recommendedName>
</protein>
<name>A0A0U3EVG1_9HYPH</name>
<evidence type="ECO:0000313" key="2">
    <source>
        <dbReference type="EMBL" id="ALV30175.1"/>
    </source>
</evidence>
<dbReference type="RefSeq" id="WP_058900783.1">
    <property type="nucleotide sequence ID" value="NZ_CP013068.1"/>
</dbReference>
<evidence type="ECO:0000256" key="1">
    <source>
        <dbReference type="SAM" id="MobiDB-lite"/>
    </source>
</evidence>
<dbReference type="STRING" id="121719.APZ00_17000"/>
<proteinExistence type="predicted"/>
<evidence type="ECO:0008006" key="4">
    <source>
        <dbReference type="Google" id="ProtNLM"/>
    </source>
</evidence>
<reference evidence="2 3" key="1">
    <citation type="submission" date="2015-10" db="EMBL/GenBank/DDBJ databases">
        <title>The world's first case of liver abscess caused by Pannonibacter phragmitetus.</title>
        <authorList>
            <person name="Ming D."/>
            <person name="Wang M."/>
            <person name="Zhou Y."/>
            <person name="Jiang T."/>
            <person name="Hu S."/>
        </authorList>
    </citation>
    <scope>NUCLEOTIDE SEQUENCE [LARGE SCALE GENOMIC DNA]</scope>
    <source>
        <strain evidence="2 3">31801</strain>
    </source>
</reference>
<feature type="region of interest" description="Disordered" evidence="1">
    <location>
        <begin position="90"/>
        <end position="111"/>
    </location>
</feature>
<sequence>MANLGAFQKTKTGYSGRIRTLIIDAEVVLIPAKNSDAENAPDFRIYIGDAAGAEVGAAWKETGEKAGDYLSCQLDDPTFALPIRANLFRSDDDDGAWSLHWNRPKPRSERD</sequence>
<gene>
    <name evidence="2" type="ORF">APZ00_17000</name>
</gene>
<organism evidence="2 3">
    <name type="scientific">Pannonibacter phragmitetus</name>
    <dbReference type="NCBI Taxonomy" id="121719"/>
    <lineage>
        <taxon>Bacteria</taxon>
        <taxon>Pseudomonadati</taxon>
        <taxon>Pseudomonadota</taxon>
        <taxon>Alphaproteobacteria</taxon>
        <taxon>Hyphomicrobiales</taxon>
        <taxon>Stappiaceae</taxon>
        <taxon>Pannonibacter</taxon>
    </lineage>
</organism>